<comment type="subcellular location">
    <subcellularLocation>
        <location evidence="1">Cell outer membrane</location>
    </subcellularLocation>
</comment>
<dbReference type="EMBL" id="JADIMR010000005">
    <property type="protein sequence ID" value="MBO8446178.1"/>
    <property type="molecule type" value="Genomic_DNA"/>
</dbReference>
<evidence type="ECO:0000256" key="3">
    <source>
        <dbReference type="ARBA" id="ARBA00022729"/>
    </source>
</evidence>
<keyword evidence="5" id="KW-0998">Cell outer membrane</keyword>
<reference evidence="8" key="1">
    <citation type="submission" date="2020-10" db="EMBL/GenBank/DDBJ databases">
        <authorList>
            <person name="Gilroy R."/>
        </authorList>
    </citation>
    <scope>NUCLEOTIDE SEQUENCE</scope>
    <source>
        <strain evidence="8">D3-1215</strain>
    </source>
</reference>
<keyword evidence="3" id="KW-0732">Signal</keyword>
<protein>
    <submittedName>
        <fullName evidence="8">RagB/SusD family nutrient uptake outer membrane protein</fullName>
    </submittedName>
</protein>
<reference evidence="8" key="2">
    <citation type="journal article" date="2021" name="PeerJ">
        <title>Extensive microbial diversity within the chicken gut microbiome revealed by metagenomics and culture.</title>
        <authorList>
            <person name="Gilroy R."/>
            <person name="Ravi A."/>
            <person name="Getino M."/>
            <person name="Pursley I."/>
            <person name="Horton D.L."/>
            <person name="Alikhan N.F."/>
            <person name="Baker D."/>
            <person name="Gharbi K."/>
            <person name="Hall N."/>
            <person name="Watson M."/>
            <person name="Adriaenssens E.M."/>
            <person name="Foster-Nyarko E."/>
            <person name="Jarju S."/>
            <person name="Secka A."/>
            <person name="Antonio M."/>
            <person name="Oren A."/>
            <person name="Chaudhuri R.R."/>
            <person name="La Ragione R."/>
            <person name="Hildebrand F."/>
            <person name="Pallen M.J."/>
        </authorList>
    </citation>
    <scope>NUCLEOTIDE SEQUENCE</scope>
    <source>
        <strain evidence="8">D3-1215</strain>
    </source>
</reference>
<evidence type="ECO:0000259" key="6">
    <source>
        <dbReference type="Pfam" id="PF07980"/>
    </source>
</evidence>
<organism evidence="8 9">
    <name type="scientific">Candidatus Enterocola intestinipullorum</name>
    <dbReference type="NCBI Taxonomy" id="2840783"/>
    <lineage>
        <taxon>Bacteria</taxon>
        <taxon>Pseudomonadati</taxon>
        <taxon>Bacteroidota</taxon>
        <taxon>Bacteroidia</taxon>
        <taxon>Bacteroidales</taxon>
        <taxon>Candidatus Enterocola</taxon>
    </lineage>
</organism>
<name>A0A9D9HDQ4_9BACT</name>
<dbReference type="InterPro" id="IPR011990">
    <property type="entry name" value="TPR-like_helical_dom_sf"/>
</dbReference>
<dbReference type="InterPro" id="IPR012944">
    <property type="entry name" value="SusD_RagB_dom"/>
</dbReference>
<evidence type="ECO:0000256" key="5">
    <source>
        <dbReference type="ARBA" id="ARBA00023237"/>
    </source>
</evidence>
<proteinExistence type="inferred from homology"/>
<dbReference type="Proteomes" id="UP000823637">
    <property type="component" value="Unassembled WGS sequence"/>
</dbReference>
<dbReference type="SUPFAM" id="SSF48452">
    <property type="entry name" value="TPR-like"/>
    <property type="match status" value="1"/>
</dbReference>
<dbReference type="GO" id="GO:0009279">
    <property type="term" value="C:cell outer membrane"/>
    <property type="evidence" value="ECO:0007669"/>
    <property type="project" value="UniProtKB-SubCell"/>
</dbReference>
<dbReference type="InterPro" id="IPR033985">
    <property type="entry name" value="SusD-like_N"/>
</dbReference>
<dbReference type="Pfam" id="PF14322">
    <property type="entry name" value="SusD-like_3"/>
    <property type="match status" value="1"/>
</dbReference>
<evidence type="ECO:0000256" key="4">
    <source>
        <dbReference type="ARBA" id="ARBA00023136"/>
    </source>
</evidence>
<feature type="domain" description="SusD-like N-terminal" evidence="7">
    <location>
        <begin position="13"/>
        <end position="224"/>
    </location>
</feature>
<evidence type="ECO:0000259" key="7">
    <source>
        <dbReference type="Pfam" id="PF14322"/>
    </source>
</evidence>
<keyword evidence="4" id="KW-0472">Membrane</keyword>
<sequence>MLLAALSLASCSDFLNREPDGIYTEKDVNTPENVDKLVIAAYADLGNDHYDAPLSLWCWGNVRSDDAYKGGRDESDQQETHFYETATDIRDNMSLPDALWFRLYKGISRCNTALRALNNVSEKEFELKNQRIGEMHFLRGHFYFMLKELFKHVPFVESEIPAEFNDDLRLYVGSISNVEYTNDELWQKIADDFKIAYDNLPESKEDIGRPDKYAAAAYLAKTYLYKAYRQDEQHNVIEVNEADLEQVLTYTQYVMSSPYGLESDYAHNFLPGEYENGREAIFSVQFSTGDGTMFGRLNFSDVLNASQGIGGSDFHKPSQNLVNAFKTENGLPMFDTFNDTNYGYNGGSNPLDDFHNAEGKVDPRLFHTVALPGYPYKYDYETYETDWNRNIGVYGIYSSLKENVSPESDSFVQMTPFVANSKNRIVIRYADVMLMRAEALTELGRDLSEALDLVNQIRRRAANSTAFIEYAEDKIEIAEYDGSYATQDKMREVVRWERRLELAMEGSRFFDLTRWGVAAETMNTYYGREQTTRPYLRGAHFDKNKEEFVPVPQQQISFSKNLYQQNYGY</sequence>
<comment type="similarity">
    <text evidence="2">Belongs to the SusD family.</text>
</comment>
<dbReference type="AlphaFoldDB" id="A0A9D9HDQ4"/>
<feature type="domain" description="RagB/SusD" evidence="6">
    <location>
        <begin position="279"/>
        <end position="569"/>
    </location>
</feature>
<gene>
    <name evidence="8" type="ORF">IAC32_00315</name>
</gene>
<evidence type="ECO:0000256" key="2">
    <source>
        <dbReference type="ARBA" id="ARBA00006275"/>
    </source>
</evidence>
<evidence type="ECO:0000313" key="8">
    <source>
        <dbReference type="EMBL" id="MBO8446178.1"/>
    </source>
</evidence>
<dbReference type="Pfam" id="PF07980">
    <property type="entry name" value="SusD_RagB"/>
    <property type="match status" value="1"/>
</dbReference>
<evidence type="ECO:0000313" key="9">
    <source>
        <dbReference type="Proteomes" id="UP000823637"/>
    </source>
</evidence>
<comment type="caution">
    <text evidence="8">The sequence shown here is derived from an EMBL/GenBank/DDBJ whole genome shotgun (WGS) entry which is preliminary data.</text>
</comment>
<evidence type="ECO:0000256" key="1">
    <source>
        <dbReference type="ARBA" id="ARBA00004442"/>
    </source>
</evidence>
<dbReference type="Gene3D" id="1.25.40.390">
    <property type="match status" value="1"/>
</dbReference>
<accession>A0A9D9HDQ4</accession>